<dbReference type="EMBL" id="BMNK01000013">
    <property type="protein sequence ID" value="GGP12925.1"/>
    <property type="molecule type" value="Genomic_DNA"/>
</dbReference>
<protein>
    <recommendedName>
        <fullName evidence="2">HIT domain-containing protein</fullName>
    </recommendedName>
</protein>
<dbReference type="InterPro" id="IPR011146">
    <property type="entry name" value="HIT-like"/>
</dbReference>
<gene>
    <name evidence="3" type="ORF">GCM10012278_62650</name>
</gene>
<sequence length="220" mass="24611">MFDGPAECPFCALVSEGRSPVWDYLFRADSTDEIILRSASFLVILDTAPLAEGHLLIITKAHISSLAGLSTPERAELDSVKHHAESLLGEAYGPISFFEHGAEKFAKHAGACIDHAHLHLVPGDFDILPYVARDYPDVESFPSYERVLETFAGRPYLLFSRKSDQVYGVHAPACATQYLRRLVAQATGFRTMWSWRDCVRWADSLSVRDQLLNARMKLGR</sequence>
<evidence type="ECO:0000259" key="2">
    <source>
        <dbReference type="PROSITE" id="PS51084"/>
    </source>
</evidence>
<dbReference type="Pfam" id="PF01230">
    <property type="entry name" value="HIT"/>
    <property type="match status" value="1"/>
</dbReference>
<name>A0A918AB59_9ACTN</name>
<dbReference type="InterPro" id="IPR036265">
    <property type="entry name" value="HIT-like_sf"/>
</dbReference>
<dbReference type="PANTHER" id="PTHR42997">
    <property type="entry name" value="HIT FAMILY HYDROLASE"/>
    <property type="match status" value="1"/>
</dbReference>
<evidence type="ECO:0000256" key="1">
    <source>
        <dbReference type="PROSITE-ProRule" id="PRU00464"/>
    </source>
</evidence>
<organism evidence="3 4">
    <name type="scientific">Nonomuraea glycinis</name>
    <dbReference type="NCBI Taxonomy" id="2047744"/>
    <lineage>
        <taxon>Bacteria</taxon>
        <taxon>Bacillati</taxon>
        <taxon>Actinomycetota</taxon>
        <taxon>Actinomycetes</taxon>
        <taxon>Streptosporangiales</taxon>
        <taxon>Streptosporangiaceae</taxon>
        <taxon>Nonomuraea</taxon>
    </lineage>
</organism>
<reference evidence="3" key="2">
    <citation type="submission" date="2020-09" db="EMBL/GenBank/DDBJ databases">
        <authorList>
            <person name="Sun Q."/>
            <person name="Zhou Y."/>
        </authorList>
    </citation>
    <scope>NUCLEOTIDE SEQUENCE</scope>
    <source>
        <strain evidence="3">CGMCC 4.7430</strain>
    </source>
</reference>
<dbReference type="PANTHER" id="PTHR42997:SF1">
    <property type="entry name" value="AP-4-A PHOSPHORYLASE"/>
    <property type="match status" value="1"/>
</dbReference>
<evidence type="ECO:0000313" key="3">
    <source>
        <dbReference type="EMBL" id="GGP12925.1"/>
    </source>
</evidence>
<feature type="domain" description="HIT" evidence="2">
    <location>
        <begin position="21"/>
        <end position="130"/>
    </location>
</feature>
<dbReference type="RefSeq" id="WP_189142345.1">
    <property type="nucleotide sequence ID" value="NZ_BMNK01000013.1"/>
</dbReference>
<reference evidence="3" key="1">
    <citation type="journal article" date="2014" name="Int. J. Syst. Evol. Microbiol.">
        <title>Complete genome sequence of Corynebacterium casei LMG S-19264T (=DSM 44701T), isolated from a smear-ripened cheese.</title>
        <authorList>
            <consortium name="US DOE Joint Genome Institute (JGI-PGF)"/>
            <person name="Walter F."/>
            <person name="Albersmeier A."/>
            <person name="Kalinowski J."/>
            <person name="Ruckert C."/>
        </authorList>
    </citation>
    <scope>NUCLEOTIDE SEQUENCE</scope>
    <source>
        <strain evidence="3">CGMCC 4.7430</strain>
    </source>
</reference>
<dbReference type="SUPFAM" id="SSF54197">
    <property type="entry name" value="HIT-like"/>
    <property type="match status" value="1"/>
</dbReference>
<feature type="short sequence motif" description="Histidine triad motif" evidence="1">
    <location>
        <begin position="115"/>
        <end position="119"/>
    </location>
</feature>
<dbReference type="InterPro" id="IPR052908">
    <property type="entry name" value="AP-4-A_phosphorylase"/>
</dbReference>
<evidence type="ECO:0000313" key="4">
    <source>
        <dbReference type="Proteomes" id="UP000660745"/>
    </source>
</evidence>
<dbReference type="GO" id="GO:0003824">
    <property type="term" value="F:catalytic activity"/>
    <property type="evidence" value="ECO:0007669"/>
    <property type="project" value="InterPro"/>
</dbReference>
<keyword evidence="4" id="KW-1185">Reference proteome</keyword>
<dbReference type="AlphaFoldDB" id="A0A918AB59"/>
<dbReference type="Proteomes" id="UP000660745">
    <property type="component" value="Unassembled WGS sequence"/>
</dbReference>
<accession>A0A918AB59</accession>
<dbReference type="PROSITE" id="PS51084">
    <property type="entry name" value="HIT_2"/>
    <property type="match status" value="1"/>
</dbReference>
<dbReference type="Gene3D" id="3.30.428.10">
    <property type="entry name" value="HIT-like"/>
    <property type="match status" value="1"/>
</dbReference>
<comment type="caution">
    <text evidence="3">The sequence shown here is derived from an EMBL/GenBank/DDBJ whole genome shotgun (WGS) entry which is preliminary data.</text>
</comment>
<proteinExistence type="predicted"/>